<dbReference type="InterPro" id="IPR045554">
    <property type="entry name" value="bpX0"/>
</dbReference>
<proteinExistence type="predicted"/>
<dbReference type="RefSeq" id="WP_057930862.1">
    <property type="nucleotide sequence ID" value="NZ_LMZQ01000002.1"/>
</dbReference>
<keyword evidence="4" id="KW-1185">Reference proteome</keyword>
<protein>
    <submittedName>
        <fullName evidence="3">Uncharacterized protein</fullName>
    </submittedName>
</protein>
<sequence length="791" mass="89545">MAYSSQNTVDYFRAYQNYFWRWAERGQVIEFANQKTICYREDLSNILKDLPKTTSLSLGTILLILCACKDDWETLYNVKQTLLDIRYSSMDASSTIDDPDHGLKRQAYQFLCIVNQLPHQYRSEMNRVLLLQSIFDALSVKGYHMGLLPILKEFNSGEMDEDIFGEQAVLKHINVIQDLAPLAAALALFEDVESLVLKQRTGLTALPSPIHIPQPEPVGKDLLAELEIDKKTNTVSQLARRIMAALSIPMYLNSNNEQSLGGISDIANKGTYDKLLLSELAQDDLLLTARLANNEALFLKRETAPNHQVQQLGIIIDSTLKMWGSARVFAVAAALAFRESKEKNQQLKVWSLGGKDLSITALETKKDTEALLEKMDPALHCGEPLVKAFATHAEKNGRYILITSSHFLKDTTAAPYFSKIRDQLNYLITISAGGHLQMFQFSKKQSKLIREAHIDLSDLVSHGYEKKIKQINQADLPAALYEPEFPLYYPTSKIRPNFNNLYMLSNSTAIGVSVDSRLLFWPDKNLGAKELAVQLARGQYCFGEMENAIFIMLIPENNKAIEIYRIDAKTLSYSVTEINVPHKAATDIKFIRPYFYFKSKTYLNIIDPRNGTVIPSNSRINELISRQESASRVFQSQLKRHLNNGYSTINSVKNIHVNAAGIIYSDKKEFLLVNDKFYWKDNQRSTVNWLAAPPQRILKVDHLPFIRFTKFTWKDGSTATMDSRGILHLKSSILHIPEICIIMIVGQPTACWSTDGQISGSTYFTGITRAGKLKPSVFYKKYIQAFIDGLK</sequence>
<dbReference type="InterPro" id="IPR045553">
    <property type="entry name" value="bpX1"/>
</dbReference>
<dbReference type="Pfam" id="PF19915">
    <property type="entry name" value="bpX0"/>
    <property type="match status" value="1"/>
</dbReference>
<name>A0A0T5VUC4_9SPHI</name>
<dbReference type="EMBL" id="LMZQ01000002">
    <property type="protein sequence ID" value="KRT17467.1"/>
    <property type="molecule type" value="Genomic_DNA"/>
</dbReference>
<gene>
    <name evidence="3" type="ORF">ASU31_02675</name>
</gene>
<feature type="domain" description="MoxR-vWA-beta-propeller ternary system" evidence="1">
    <location>
        <begin position="35"/>
        <end position="198"/>
    </location>
</feature>
<accession>A0A0T5VUC4</accession>
<evidence type="ECO:0000313" key="4">
    <source>
        <dbReference type="Proteomes" id="UP000051950"/>
    </source>
</evidence>
<evidence type="ECO:0000313" key="3">
    <source>
        <dbReference type="EMBL" id="KRT17467.1"/>
    </source>
</evidence>
<evidence type="ECO:0000259" key="2">
    <source>
        <dbReference type="Pfam" id="PF19917"/>
    </source>
</evidence>
<evidence type="ECO:0000259" key="1">
    <source>
        <dbReference type="Pfam" id="PF19915"/>
    </source>
</evidence>
<organism evidence="3 4">
    <name type="scientific">Pedobacter ginsenosidimutans</name>
    <dbReference type="NCBI Taxonomy" id="687842"/>
    <lineage>
        <taxon>Bacteria</taxon>
        <taxon>Pseudomonadati</taxon>
        <taxon>Bacteroidota</taxon>
        <taxon>Sphingobacteriia</taxon>
        <taxon>Sphingobacteriales</taxon>
        <taxon>Sphingobacteriaceae</taxon>
        <taxon>Pedobacter</taxon>
    </lineage>
</organism>
<dbReference type="STRING" id="687842.ASU31_02675"/>
<feature type="domain" description="MoxR-vWA-beta-propeller ternary system" evidence="2">
    <location>
        <begin position="709"/>
        <end position="788"/>
    </location>
</feature>
<dbReference type="Pfam" id="PF19917">
    <property type="entry name" value="bpX1"/>
    <property type="match status" value="1"/>
</dbReference>
<reference evidence="3 4" key="1">
    <citation type="submission" date="2015-11" db="EMBL/GenBank/DDBJ databases">
        <title>Sequence of Pedobacter ginsenosidimutans.</title>
        <authorList>
            <person name="Carson E."/>
            <person name="Keyser V."/>
            <person name="Newman J."/>
            <person name="Miller J."/>
        </authorList>
    </citation>
    <scope>NUCLEOTIDE SEQUENCE [LARGE SCALE GENOMIC DNA]</scope>
    <source>
        <strain evidence="3 4">KACC 14530</strain>
    </source>
</reference>
<comment type="caution">
    <text evidence="3">The sequence shown here is derived from an EMBL/GenBank/DDBJ whole genome shotgun (WGS) entry which is preliminary data.</text>
</comment>
<dbReference type="Proteomes" id="UP000051950">
    <property type="component" value="Unassembled WGS sequence"/>
</dbReference>
<dbReference type="AlphaFoldDB" id="A0A0T5VUC4"/>
<dbReference type="OrthoDB" id="780958at2"/>